<protein>
    <recommendedName>
        <fullName evidence="2">Cyclin N-terminal domain-containing protein</fullName>
    </recommendedName>
</protein>
<proteinExistence type="predicted"/>
<feature type="region of interest" description="Disordered" evidence="1">
    <location>
        <begin position="470"/>
        <end position="498"/>
    </location>
</feature>
<evidence type="ECO:0000256" key="1">
    <source>
        <dbReference type="SAM" id="MobiDB-lite"/>
    </source>
</evidence>
<name>A0A5C3N0W8_9AGAM</name>
<feature type="compositionally biased region" description="Basic and acidic residues" evidence="1">
    <location>
        <begin position="49"/>
        <end position="58"/>
    </location>
</feature>
<evidence type="ECO:0000259" key="2">
    <source>
        <dbReference type="Pfam" id="PF00134"/>
    </source>
</evidence>
<accession>A0A5C3N0W8</accession>
<feature type="compositionally biased region" description="Basic and acidic residues" evidence="1">
    <location>
        <begin position="323"/>
        <end position="338"/>
    </location>
</feature>
<dbReference type="Proteomes" id="UP000305948">
    <property type="component" value="Unassembled WGS sequence"/>
</dbReference>
<reference evidence="3 4" key="1">
    <citation type="journal article" date="2019" name="Nat. Ecol. Evol.">
        <title>Megaphylogeny resolves global patterns of mushroom evolution.</title>
        <authorList>
            <person name="Varga T."/>
            <person name="Krizsan K."/>
            <person name="Foldi C."/>
            <person name="Dima B."/>
            <person name="Sanchez-Garcia M."/>
            <person name="Sanchez-Ramirez S."/>
            <person name="Szollosi G.J."/>
            <person name="Szarkandi J.G."/>
            <person name="Papp V."/>
            <person name="Albert L."/>
            <person name="Andreopoulos W."/>
            <person name="Angelini C."/>
            <person name="Antonin V."/>
            <person name="Barry K.W."/>
            <person name="Bougher N.L."/>
            <person name="Buchanan P."/>
            <person name="Buyck B."/>
            <person name="Bense V."/>
            <person name="Catcheside P."/>
            <person name="Chovatia M."/>
            <person name="Cooper J."/>
            <person name="Damon W."/>
            <person name="Desjardin D."/>
            <person name="Finy P."/>
            <person name="Geml J."/>
            <person name="Haridas S."/>
            <person name="Hughes K."/>
            <person name="Justo A."/>
            <person name="Karasinski D."/>
            <person name="Kautmanova I."/>
            <person name="Kiss B."/>
            <person name="Kocsube S."/>
            <person name="Kotiranta H."/>
            <person name="LaButti K.M."/>
            <person name="Lechner B.E."/>
            <person name="Liimatainen K."/>
            <person name="Lipzen A."/>
            <person name="Lukacs Z."/>
            <person name="Mihaltcheva S."/>
            <person name="Morgado L.N."/>
            <person name="Niskanen T."/>
            <person name="Noordeloos M.E."/>
            <person name="Ohm R.A."/>
            <person name="Ortiz-Santana B."/>
            <person name="Ovrebo C."/>
            <person name="Racz N."/>
            <person name="Riley R."/>
            <person name="Savchenko A."/>
            <person name="Shiryaev A."/>
            <person name="Soop K."/>
            <person name="Spirin V."/>
            <person name="Szebenyi C."/>
            <person name="Tomsovsky M."/>
            <person name="Tulloss R.E."/>
            <person name="Uehling J."/>
            <person name="Grigoriev I.V."/>
            <person name="Vagvolgyi C."/>
            <person name="Papp T."/>
            <person name="Martin F.M."/>
            <person name="Miettinen O."/>
            <person name="Hibbett D.S."/>
            <person name="Nagy L.G."/>
        </authorList>
    </citation>
    <scope>NUCLEOTIDE SEQUENCE [LARGE SCALE GENOMIC DNA]</scope>
    <source>
        <strain evidence="3 4">OMC1185</strain>
    </source>
</reference>
<dbReference type="STRING" id="5364.A0A5C3N0W8"/>
<sequence length="561" mass="61663">MPPKRSLSDASDATPDKRPRLETTLGPCGCLALICASRGPEDEEDEEEHAEKDVESDYPKVFHPDARDLFRLLDNKNTNAMRGMEDNGVDFEKRAQTVDWIMQMGVALELLPEALHLAICVLDGFLSKEHDQAESADAEADRVDDRLLGCGCLMVGSKMVGGAAKPLSVSKLLACCEKTGAVLYEPEECIMMEKKVLIAIRWAARYLTIQECLDGLYTTYQLEEEKLQRLSIFLGLLTTIYVGFVEYRVSVVAHGVLLLASRILQLPLQLCEGAAMMADEIAFQLKDFLLWEHFEIRPGLRTMDAKTSEFLLKYISECRAAGERSTDDSNEEQSHEAVADSEDAVDSVVQQTGNRENYHDEDSSSAATPANSQAESMDDSQSTTNSRASREGAAVPNNGPHDSDSRNDTATEEYKTEVPRTVDVTLTRYVSRGTETPRLVAPVETPAVCPTVISLSGEEKRLLRQDEELSDALSSEVEVDERRGASGQSGEEAARTARHREVGIQASWVEVQDIVEPLKRSDNKEDATGKPMQELRRHGGIIAVSAAIDDGMGGSSELALT</sequence>
<feature type="domain" description="Cyclin N-terminal" evidence="2">
    <location>
        <begin position="79"/>
        <end position="203"/>
    </location>
</feature>
<keyword evidence="4" id="KW-1185">Reference proteome</keyword>
<evidence type="ECO:0000313" key="4">
    <source>
        <dbReference type="Proteomes" id="UP000305948"/>
    </source>
</evidence>
<dbReference type="EMBL" id="ML213513">
    <property type="protein sequence ID" value="TFK50685.1"/>
    <property type="molecule type" value="Genomic_DNA"/>
</dbReference>
<dbReference type="AlphaFoldDB" id="A0A5C3N0W8"/>
<dbReference type="SUPFAM" id="SSF47954">
    <property type="entry name" value="Cyclin-like"/>
    <property type="match status" value="1"/>
</dbReference>
<gene>
    <name evidence="3" type="ORF">OE88DRAFT_1808937</name>
</gene>
<dbReference type="Gene3D" id="1.10.472.10">
    <property type="entry name" value="Cyclin-like"/>
    <property type="match status" value="2"/>
</dbReference>
<dbReference type="InterPro" id="IPR006671">
    <property type="entry name" value="Cyclin_N"/>
</dbReference>
<feature type="region of interest" description="Disordered" evidence="1">
    <location>
        <begin position="39"/>
        <end position="58"/>
    </location>
</feature>
<dbReference type="InterPro" id="IPR036915">
    <property type="entry name" value="Cyclin-like_sf"/>
</dbReference>
<feature type="region of interest" description="Disordered" evidence="1">
    <location>
        <begin position="1"/>
        <end position="24"/>
    </location>
</feature>
<feature type="compositionally biased region" description="Polar residues" evidence="1">
    <location>
        <begin position="364"/>
        <end position="387"/>
    </location>
</feature>
<organism evidence="3 4">
    <name type="scientific">Heliocybe sulcata</name>
    <dbReference type="NCBI Taxonomy" id="5364"/>
    <lineage>
        <taxon>Eukaryota</taxon>
        <taxon>Fungi</taxon>
        <taxon>Dikarya</taxon>
        <taxon>Basidiomycota</taxon>
        <taxon>Agaricomycotina</taxon>
        <taxon>Agaricomycetes</taxon>
        <taxon>Gloeophyllales</taxon>
        <taxon>Gloeophyllaceae</taxon>
        <taxon>Heliocybe</taxon>
    </lineage>
</organism>
<feature type="region of interest" description="Disordered" evidence="1">
    <location>
        <begin position="323"/>
        <end position="419"/>
    </location>
</feature>
<dbReference type="Pfam" id="PF00134">
    <property type="entry name" value="Cyclin_N"/>
    <property type="match status" value="1"/>
</dbReference>
<dbReference type="OrthoDB" id="5590282at2759"/>
<evidence type="ECO:0000313" key="3">
    <source>
        <dbReference type="EMBL" id="TFK50685.1"/>
    </source>
</evidence>
<feature type="compositionally biased region" description="Basic and acidic residues" evidence="1">
    <location>
        <begin position="401"/>
        <end position="419"/>
    </location>
</feature>
<dbReference type="InterPro" id="IPR039361">
    <property type="entry name" value="Cyclin"/>
</dbReference>
<dbReference type="PANTHER" id="PTHR10177">
    <property type="entry name" value="CYCLINS"/>
    <property type="match status" value="1"/>
</dbReference>